<accession>A0A162TIE6</accession>
<keyword evidence="2" id="KW-1185">Reference proteome</keyword>
<evidence type="ECO:0000313" key="1">
    <source>
        <dbReference type="EMBL" id="OAD68842.1"/>
    </source>
</evidence>
<dbReference type="Proteomes" id="UP000077315">
    <property type="component" value="Unassembled WGS sequence"/>
</dbReference>
<dbReference type="EMBL" id="KV440993">
    <property type="protein sequence ID" value="OAD68842.1"/>
    <property type="molecule type" value="Genomic_DNA"/>
</dbReference>
<reference evidence="2" key="1">
    <citation type="submission" date="2015-06" db="EMBL/GenBank/DDBJ databases">
        <title>Expansion of signal transduction pathways in fungi by whole-genome duplication.</title>
        <authorList>
            <consortium name="DOE Joint Genome Institute"/>
            <person name="Corrochano L.M."/>
            <person name="Kuo A."/>
            <person name="Marcet-Houben M."/>
            <person name="Polaino S."/>
            <person name="Salamov A."/>
            <person name="Villalobos J.M."/>
            <person name="Alvarez M.I."/>
            <person name="Avalos J."/>
            <person name="Benito E.P."/>
            <person name="Benoit I."/>
            <person name="Burger G."/>
            <person name="Camino L.P."/>
            <person name="Canovas D."/>
            <person name="Cerda-Olmedo E."/>
            <person name="Cheng J.-F."/>
            <person name="Dominguez A."/>
            <person name="Elias M."/>
            <person name="Eslava A.P."/>
            <person name="Glaser F."/>
            <person name="Grimwood J."/>
            <person name="Gutierrez G."/>
            <person name="Heitman J."/>
            <person name="Henrissat B."/>
            <person name="Iturriaga E.A."/>
            <person name="Lang B.F."/>
            <person name="Lavin J.L."/>
            <person name="Lee S."/>
            <person name="Li W."/>
            <person name="Lindquist E."/>
            <person name="Lopez-Garcia S."/>
            <person name="Luque E.M."/>
            <person name="Marcos A.T."/>
            <person name="Martin J."/>
            <person name="McCluskey K."/>
            <person name="Medina H.R."/>
            <person name="Miralles-Duran A."/>
            <person name="Miyazaki A."/>
            <person name="Munoz-Torres E."/>
            <person name="Oguiza J.A."/>
            <person name="Ohm R."/>
            <person name="Olmedo M."/>
            <person name="Orejas M."/>
            <person name="Ortiz-Castellanos L."/>
            <person name="Pisabarro A.G."/>
            <person name="Rodriguez-Romero J."/>
            <person name="Ruiz-Herrera J."/>
            <person name="Ruiz-Vazquez R."/>
            <person name="Sanz C."/>
            <person name="Schackwitz W."/>
            <person name="Schmutz J."/>
            <person name="Shahriari M."/>
            <person name="Shelest E."/>
            <person name="Silva-Franco F."/>
            <person name="Soanes D."/>
            <person name="Syed K."/>
            <person name="Tagua V.G."/>
            <person name="Talbot N.J."/>
            <person name="Thon M."/>
            <person name="De vries R.P."/>
            <person name="Wiebenga A."/>
            <person name="Yadav J.S."/>
            <person name="Braun E.L."/>
            <person name="Baker S."/>
            <person name="Garre V."/>
            <person name="Horwitz B."/>
            <person name="Torres-Martinez S."/>
            <person name="Idnurm A."/>
            <person name="Herrera-Estrella A."/>
            <person name="Gabaldon T."/>
            <person name="Grigoriev I.V."/>
        </authorList>
    </citation>
    <scope>NUCLEOTIDE SEQUENCE [LARGE SCALE GENOMIC DNA]</scope>
    <source>
        <strain evidence="2">NRRL 1555(-)</strain>
    </source>
</reference>
<name>A0A162TIE6_PHYB8</name>
<gene>
    <name evidence="1" type="ORF">PHYBLDRAFT_172699</name>
</gene>
<proteinExistence type="predicted"/>
<dbReference type="GeneID" id="28997760"/>
<dbReference type="RefSeq" id="XP_018286882.1">
    <property type="nucleotide sequence ID" value="XM_018436854.1"/>
</dbReference>
<dbReference type="VEuPathDB" id="FungiDB:PHYBLDRAFT_172699"/>
<dbReference type="InParanoid" id="A0A162TIE6"/>
<evidence type="ECO:0000313" key="2">
    <source>
        <dbReference type="Proteomes" id="UP000077315"/>
    </source>
</evidence>
<protein>
    <submittedName>
        <fullName evidence="1">Uncharacterized protein</fullName>
    </submittedName>
</protein>
<dbReference type="AlphaFoldDB" id="A0A162TIE6"/>
<organism evidence="1 2">
    <name type="scientific">Phycomyces blakesleeanus (strain ATCC 8743b / DSM 1359 / FGSC 10004 / NBRC 33097 / NRRL 1555)</name>
    <dbReference type="NCBI Taxonomy" id="763407"/>
    <lineage>
        <taxon>Eukaryota</taxon>
        <taxon>Fungi</taxon>
        <taxon>Fungi incertae sedis</taxon>
        <taxon>Mucoromycota</taxon>
        <taxon>Mucoromycotina</taxon>
        <taxon>Mucoromycetes</taxon>
        <taxon>Mucorales</taxon>
        <taxon>Phycomycetaceae</taxon>
        <taxon>Phycomyces</taxon>
    </lineage>
</organism>
<sequence length="135" mass="15368">MYRKVPCRQQLLYHGIVGISYHNCAPCGVLKNDHSLGPALSKHKFEVEFVFDFLMHPTFLTFAHLHQQFPPCSIVVTNFPIDITIIIGYTPNAKWGAPFQFVFDDVAFVLIRIADPSALHIRRLESESKPALVIF</sequence>